<feature type="compositionally biased region" description="Acidic residues" evidence="1">
    <location>
        <begin position="83"/>
        <end position="119"/>
    </location>
</feature>
<accession>A0A0M2SFQ5</accession>
<feature type="domain" description="DUF1510" evidence="3">
    <location>
        <begin position="136"/>
        <end position="228"/>
    </location>
</feature>
<gene>
    <name evidence="4" type="ORF">WQ57_24580</name>
</gene>
<keyword evidence="2" id="KW-0812">Transmembrane</keyword>
<keyword evidence="2" id="KW-0472">Membrane</keyword>
<evidence type="ECO:0000259" key="3">
    <source>
        <dbReference type="Pfam" id="PF07423"/>
    </source>
</evidence>
<keyword evidence="5" id="KW-1185">Reference proteome</keyword>
<feature type="transmembrane region" description="Helical" evidence="2">
    <location>
        <begin position="24"/>
        <end position="46"/>
    </location>
</feature>
<name>A0A0M2SFQ5_9BACI</name>
<keyword evidence="2" id="KW-1133">Transmembrane helix</keyword>
<organism evidence="4 5">
    <name type="scientific">Mesobacillus campisalis</name>
    <dbReference type="NCBI Taxonomy" id="1408103"/>
    <lineage>
        <taxon>Bacteria</taxon>
        <taxon>Bacillati</taxon>
        <taxon>Bacillota</taxon>
        <taxon>Bacilli</taxon>
        <taxon>Bacillales</taxon>
        <taxon>Bacillaceae</taxon>
        <taxon>Mesobacillus</taxon>
    </lineage>
</organism>
<evidence type="ECO:0000256" key="2">
    <source>
        <dbReference type="SAM" id="Phobius"/>
    </source>
</evidence>
<evidence type="ECO:0000313" key="5">
    <source>
        <dbReference type="Proteomes" id="UP000034166"/>
    </source>
</evidence>
<dbReference type="AlphaFoldDB" id="A0A0M2SFQ5"/>
<dbReference type="EMBL" id="LAYY01000101">
    <property type="protein sequence ID" value="KKK33118.1"/>
    <property type="molecule type" value="Genomic_DNA"/>
</dbReference>
<feature type="region of interest" description="Disordered" evidence="1">
    <location>
        <begin position="52"/>
        <end position="149"/>
    </location>
</feature>
<dbReference type="PATRIC" id="fig|1408103.3.peg.5305"/>
<dbReference type="RefSeq" id="WP_046526267.1">
    <property type="nucleotide sequence ID" value="NZ_LAYY01000101.1"/>
</dbReference>
<reference evidence="4 5" key="1">
    <citation type="submission" date="2015-04" db="EMBL/GenBank/DDBJ databases">
        <title>Taxonomic description and genome sequence of Bacillus campisalis sp. nov., a novel member of the genus Bacillus isolated from solar saltern.</title>
        <authorList>
            <person name="Mathan Kumar R."/>
            <person name="Kaur G."/>
            <person name="Kumar A."/>
            <person name="Singh N.K."/>
            <person name="Kaur N."/>
            <person name="Kumar N."/>
            <person name="Mayilraj S."/>
        </authorList>
    </citation>
    <scope>NUCLEOTIDE SEQUENCE [LARGE SCALE GENOMIC DNA]</scope>
    <source>
        <strain evidence="4 5">SA2-6</strain>
    </source>
</reference>
<comment type="caution">
    <text evidence="4">The sequence shown here is derived from an EMBL/GenBank/DDBJ whole genome shotgun (WGS) entry which is preliminary data.</text>
</comment>
<dbReference type="InterPro" id="IPR009988">
    <property type="entry name" value="DUF1510"/>
</dbReference>
<protein>
    <submittedName>
        <fullName evidence="4">Primase</fullName>
    </submittedName>
</protein>
<evidence type="ECO:0000256" key="1">
    <source>
        <dbReference type="SAM" id="MobiDB-lite"/>
    </source>
</evidence>
<dbReference type="Proteomes" id="UP000034166">
    <property type="component" value="Unassembled WGS sequence"/>
</dbReference>
<dbReference type="OrthoDB" id="2168558at2"/>
<evidence type="ECO:0000313" key="4">
    <source>
        <dbReference type="EMBL" id="KKK33118.1"/>
    </source>
</evidence>
<sequence>MLGKNLTDEGSRAGKLTKRRKTNLILNSLIAIVLLLIIFVSVNIFFGDSQSGEQAENTAPAQEETETGGNGQESGSGESDAAGSDEDVAADETGDSSGEEENAEQNEDQNAEEGNEEEGERVVTEGGSSPDVKQTIVDPNWEPVGTSQSGEHVAVYDKNHVDWQEMLKAISYATGIDQGNMTVWFLGNNGGPNSAAGTVSEKGGNQKYRVAIEWVDNEGWKPVKVEELNQ</sequence>
<dbReference type="Pfam" id="PF07423">
    <property type="entry name" value="DUF1510"/>
    <property type="match status" value="1"/>
</dbReference>
<proteinExistence type="predicted"/>